<evidence type="ECO:0000313" key="3">
    <source>
        <dbReference type="Proteomes" id="UP000241868"/>
    </source>
</evidence>
<protein>
    <submittedName>
        <fullName evidence="2">Uncharacterized protein</fullName>
    </submittedName>
</protein>
<feature type="compositionally biased region" description="Basic and acidic residues" evidence="1">
    <location>
        <begin position="22"/>
        <end position="41"/>
    </location>
</feature>
<dbReference type="AlphaFoldDB" id="A0A2P7TWW9"/>
<name>A0A2P7TWW9_9NEIS</name>
<feature type="region of interest" description="Disordered" evidence="1">
    <location>
        <begin position="1"/>
        <end position="50"/>
    </location>
</feature>
<reference evidence="2 3" key="1">
    <citation type="submission" date="2018-03" db="EMBL/GenBank/DDBJ databases">
        <title>Neisseria weixii sp. nov., isolated from the intestinal contents of Tibetan Plateau pika (Ochotona curzoniae) in Yushu, Qinghai Province, China.</title>
        <authorList>
            <person name="Gui Z."/>
        </authorList>
    </citation>
    <scope>NUCLEOTIDE SEQUENCE [LARGE SCALE GENOMIC DNA]</scope>
    <source>
        <strain evidence="2 3">ATCC 51483</strain>
    </source>
</reference>
<organism evidence="2 3">
    <name type="scientific">Neisseria iguanae</name>
    <dbReference type="NCBI Taxonomy" id="90242"/>
    <lineage>
        <taxon>Bacteria</taxon>
        <taxon>Pseudomonadati</taxon>
        <taxon>Pseudomonadota</taxon>
        <taxon>Betaproteobacteria</taxon>
        <taxon>Neisseriales</taxon>
        <taxon>Neisseriaceae</taxon>
        <taxon>Neisseria</taxon>
    </lineage>
</organism>
<dbReference type="RefSeq" id="WP_425437533.1">
    <property type="nucleotide sequence ID" value="NZ_PXYY01000184.1"/>
</dbReference>
<proteinExistence type="predicted"/>
<dbReference type="EMBL" id="PXYY01000184">
    <property type="protein sequence ID" value="PSJ79165.1"/>
    <property type="molecule type" value="Genomic_DNA"/>
</dbReference>
<accession>A0A2P7TWW9</accession>
<evidence type="ECO:0000313" key="2">
    <source>
        <dbReference type="EMBL" id="PSJ79165.1"/>
    </source>
</evidence>
<dbReference type="Proteomes" id="UP000241868">
    <property type="component" value="Unassembled WGS sequence"/>
</dbReference>
<feature type="region of interest" description="Disordered" evidence="1">
    <location>
        <begin position="80"/>
        <end position="112"/>
    </location>
</feature>
<comment type="caution">
    <text evidence="2">The sequence shown here is derived from an EMBL/GenBank/DDBJ whole genome shotgun (WGS) entry which is preliminary data.</text>
</comment>
<sequence length="112" mass="12231">SIPSSGCRGRFGEYPQPATCRPETDQKERGDVAGPKGREGKPSLSPIPDVSNRELAAYSLNRRLNGKMVVQMPEKAFGRLKVEQPLPHSDQDPDGRLAGEIGRGRDCAKYPV</sequence>
<gene>
    <name evidence="2" type="ORF">C7N83_13915</name>
</gene>
<feature type="compositionally biased region" description="Basic and acidic residues" evidence="1">
    <location>
        <begin position="89"/>
        <end position="112"/>
    </location>
</feature>
<evidence type="ECO:0000256" key="1">
    <source>
        <dbReference type="SAM" id="MobiDB-lite"/>
    </source>
</evidence>
<keyword evidence="3" id="KW-1185">Reference proteome</keyword>
<feature type="non-terminal residue" evidence="2">
    <location>
        <position position="1"/>
    </location>
</feature>